<name>A1ZDT6_MICM2</name>
<dbReference type="InterPro" id="IPR023842">
    <property type="entry name" value="Bacillithiol_biosynth_BshB1"/>
</dbReference>
<dbReference type="PANTHER" id="PTHR12993">
    <property type="entry name" value="N-ACETYLGLUCOSAMINYL-PHOSPHATIDYLINOSITOL DE-N-ACETYLASE-RELATED"/>
    <property type="match status" value="1"/>
</dbReference>
<dbReference type="NCBIfam" id="TIGR04001">
    <property type="entry name" value="thiol_BshB1"/>
    <property type="match status" value="1"/>
</dbReference>
<dbReference type="InterPro" id="IPR003737">
    <property type="entry name" value="GlcNAc_PI_deacetylase-related"/>
</dbReference>
<dbReference type="RefSeq" id="WP_002693779.1">
    <property type="nucleotide sequence ID" value="NZ_AAWS01000003.1"/>
</dbReference>
<sequence>MKLDILALGVHPDDVELACSGTVISHINRGKKVGIVDFTRGELGTRGTAETRKAESEAASKILGVEVRENLEMADGFFQNDKAHQLKLIAALRKFQPEIVLANALDDRHSDHGRAAKLAIDACFYAGLVKVETLDAQGNIQAPWRPKQIYHYVQDRYMKPDLIVDVTPFWEQRMEAVKAFKTQFFISGNEDNEPATPISTPDFMLFLEARAREFGRLIGVKYGEGFVSRTPIGTTNLFELK</sequence>
<dbReference type="AlphaFoldDB" id="A1ZDT6"/>
<dbReference type="GO" id="GO:0019213">
    <property type="term" value="F:deacetylase activity"/>
    <property type="evidence" value="ECO:0007669"/>
    <property type="project" value="InterPro"/>
</dbReference>
<dbReference type="eggNOG" id="COG2120">
    <property type="taxonomic scope" value="Bacteria"/>
</dbReference>
<dbReference type="EMBL" id="AAWS01000003">
    <property type="protein sequence ID" value="EAY31244.1"/>
    <property type="molecule type" value="Genomic_DNA"/>
</dbReference>
<dbReference type="GO" id="GO:0071793">
    <property type="term" value="P:bacillithiol biosynthetic process"/>
    <property type="evidence" value="ECO:0007669"/>
    <property type="project" value="InterPro"/>
</dbReference>
<gene>
    <name evidence="1" type="ORF">M23134_04077</name>
</gene>
<evidence type="ECO:0000313" key="2">
    <source>
        <dbReference type="Proteomes" id="UP000004095"/>
    </source>
</evidence>
<dbReference type="PANTHER" id="PTHR12993:SF30">
    <property type="entry name" value="N-ACETYL-ALPHA-D-GLUCOSAMINYL L-MALATE DEACETYLASE 1"/>
    <property type="match status" value="1"/>
</dbReference>
<accession>A1ZDT6</accession>
<evidence type="ECO:0000313" key="1">
    <source>
        <dbReference type="EMBL" id="EAY31244.1"/>
    </source>
</evidence>
<dbReference type="Pfam" id="PF02585">
    <property type="entry name" value="PIG-L"/>
    <property type="match status" value="1"/>
</dbReference>
<proteinExistence type="predicted"/>
<dbReference type="Proteomes" id="UP000004095">
    <property type="component" value="Unassembled WGS sequence"/>
</dbReference>
<dbReference type="OrthoDB" id="9778719at2"/>
<dbReference type="InterPro" id="IPR024078">
    <property type="entry name" value="LmbE-like_dom_sf"/>
</dbReference>
<dbReference type="GO" id="GO:0016811">
    <property type="term" value="F:hydrolase activity, acting on carbon-nitrogen (but not peptide) bonds, in linear amides"/>
    <property type="evidence" value="ECO:0007669"/>
    <property type="project" value="TreeGrafter"/>
</dbReference>
<organism evidence="1 2">
    <name type="scientific">Microscilla marina ATCC 23134</name>
    <dbReference type="NCBI Taxonomy" id="313606"/>
    <lineage>
        <taxon>Bacteria</taxon>
        <taxon>Pseudomonadati</taxon>
        <taxon>Bacteroidota</taxon>
        <taxon>Cytophagia</taxon>
        <taxon>Cytophagales</taxon>
        <taxon>Microscillaceae</taxon>
        <taxon>Microscilla</taxon>
    </lineage>
</organism>
<dbReference type="Gene3D" id="3.40.50.10320">
    <property type="entry name" value="LmbE-like"/>
    <property type="match status" value="1"/>
</dbReference>
<protein>
    <submittedName>
        <fullName evidence="1">YpjG</fullName>
    </submittedName>
</protein>
<dbReference type="SUPFAM" id="SSF102588">
    <property type="entry name" value="LmbE-like"/>
    <property type="match status" value="1"/>
</dbReference>
<comment type="caution">
    <text evidence="1">The sequence shown here is derived from an EMBL/GenBank/DDBJ whole genome shotgun (WGS) entry which is preliminary data.</text>
</comment>
<keyword evidence="2" id="KW-1185">Reference proteome</keyword>
<reference evidence="1 2" key="1">
    <citation type="submission" date="2007-01" db="EMBL/GenBank/DDBJ databases">
        <authorList>
            <person name="Haygood M."/>
            <person name="Podell S."/>
            <person name="Anderson C."/>
            <person name="Hopkinson B."/>
            <person name="Roe K."/>
            <person name="Barbeau K."/>
            <person name="Gaasterland T."/>
            <person name="Ferriera S."/>
            <person name="Johnson J."/>
            <person name="Kravitz S."/>
            <person name="Beeson K."/>
            <person name="Sutton G."/>
            <person name="Rogers Y.-H."/>
            <person name="Friedman R."/>
            <person name="Frazier M."/>
            <person name="Venter J.C."/>
        </authorList>
    </citation>
    <scope>NUCLEOTIDE SEQUENCE [LARGE SCALE GENOMIC DNA]</scope>
    <source>
        <strain evidence="1 2">ATCC 23134</strain>
    </source>
</reference>